<feature type="signal peptide" evidence="4">
    <location>
        <begin position="1"/>
        <end position="21"/>
    </location>
</feature>
<dbReference type="InterPro" id="IPR019405">
    <property type="entry name" value="Lactonase_7-beta_prop"/>
</dbReference>
<dbReference type="Pfam" id="PF10282">
    <property type="entry name" value="Lactonase"/>
    <property type="match status" value="1"/>
</dbReference>
<dbReference type="Gene3D" id="2.130.10.10">
    <property type="entry name" value="YVTN repeat-like/Quinoprotein amine dehydrogenase"/>
    <property type="match status" value="1"/>
</dbReference>
<dbReference type="SUPFAM" id="SSF51004">
    <property type="entry name" value="C-terminal (heme d1) domain of cytochrome cd1-nitrite reductase"/>
    <property type="match status" value="1"/>
</dbReference>
<reference evidence="6" key="1">
    <citation type="submission" date="2011-01" db="EMBL/GenBank/DDBJ databases">
        <title>Complete sequence of chromosome of Acidobacterium sp. MP5ACTX9.</title>
        <authorList>
            <consortium name="US DOE Joint Genome Institute"/>
            <person name="Lucas S."/>
            <person name="Copeland A."/>
            <person name="Lapidus A."/>
            <person name="Cheng J.-F."/>
            <person name="Goodwin L."/>
            <person name="Pitluck S."/>
            <person name="Teshima H."/>
            <person name="Detter J.C."/>
            <person name="Han C."/>
            <person name="Tapia R."/>
            <person name="Land M."/>
            <person name="Hauser L."/>
            <person name="Kyrpides N."/>
            <person name="Ivanova N."/>
            <person name="Ovchinnikova G."/>
            <person name="Pagani I."/>
            <person name="Rawat S.R."/>
            <person name="Mannisto M."/>
            <person name="Haggblom M.M."/>
            <person name="Woyke T."/>
        </authorList>
    </citation>
    <scope>NUCLEOTIDE SEQUENCE [LARGE SCALE GENOMIC DNA]</scope>
    <source>
        <strain evidence="6">MP5ACTX9</strain>
    </source>
</reference>
<keyword evidence="2" id="KW-0313">Glucose metabolism</keyword>
<dbReference type="InterPro" id="IPR011048">
    <property type="entry name" value="Haem_d1_sf"/>
</dbReference>
<evidence type="ECO:0000313" key="5">
    <source>
        <dbReference type="EMBL" id="ADW70066.1"/>
    </source>
</evidence>
<evidence type="ECO:0000313" key="6">
    <source>
        <dbReference type="Proteomes" id="UP000000343"/>
    </source>
</evidence>
<dbReference type="KEGG" id="acm:AciX9_3046"/>
<dbReference type="PANTHER" id="PTHR30344">
    <property type="entry name" value="6-PHOSPHOGLUCONOLACTONASE-RELATED"/>
    <property type="match status" value="1"/>
</dbReference>
<sequence>MTISRRRFLAATTSVAAAAYACGLPGECTAQTNFFPKRHKPVPPAPSFVYFGTDTAKPGAQGIYLSRFDPATGKLTSPTVAAASFRPAFFALGLGHGKRVLHVCNEGDEHSSAISSLLIDPATGALHPLGKVLSGSMGPCYLSLDADGQSAYSASYSGSGVATYLVEPDGSLSQPVERLDFKDAKFGQHGPNADRQQASHPHSARLSPDNRFLIVNDLGNDSIVTFPVDVTTARLGAPHVNERRAGSGPRHIAFHPNGRWVYSVNELDNRIDQLLWSGMRGDHAHGVEPQALLTDAGHSISTVDPGFHGTNTAAEVEISASGSYLYVSNRGENSLVVFAIDQGNGMLKVLQRISCGGKTPRQFTFDPTGKWLLCGNQDSDSVTVFACNQGNGGLTGPVQTLTVPSPMMTLFA</sequence>
<dbReference type="InterPro" id="IPR050282">
    <property type="entry name" value="Cycloisomerase_2"/>
</dbReference>
<name>E8X085_GRATM</name>
<dbReference type="HOGENOM" id="CLU_038716_3_0_0"/>
<keyword evidence="6" id="KW-1185">Reference proteome</keyword>
<keyword evidence="4" id="KW-0732">Signal</keyword>
<dbReference type="PROSITE" id="PS51257">
    <property type="entry name" value="PROKAR_LIPOPROTEIN"/>
    <property type="match status" value="1"/>
</dbReference>
<dbReference type="PaxDb" id="1198114-AciX9_3046"/>
<organism evidence="6">
    <name type="scientific">Granulicella tundricola (strain ATCC BAA-1859 / DSM 23138 / MP5ACTX9)</name>
    <dbReference type="NCBI Taxonomy" id="1198114"/>
    <lineage>
        <taxon>Bacteria</taxon>
        <taxon>Pseudomonadati</taxon>
        <taxon>Acidobacteriota</taxon>
        <taxon>Terriglobia</taxon>
        <taxon>Terriglobales</taxon>
        <taxon>Acidobacteriaceae</taxon>
        <taxon>Granulicella</taxon>
    </lineage>
</organism>
<evidence type="ECO:0000256" key="1">
    <source>
        <dbReference type="ARBA" id="ARBA00005564"/>
    </source>
</evidence>
<dbReference type="PANTHER" id="PTHR30344:SF1">
    <property type="entry name" value="6-PHOSPHOGLUCONOLACTONASE"/>
    <property type="match status" value="1"/>
</dbReference>
<dbReference type="GO" id="GO:0017057">
    <property type="term" value="F:6-phosphogluconolactonase activity"/>
    <property type="evidence" value="ECO:0007669"/>
    <property type="project" value="TreeGrafter"/>
</dbReference>
<dbReference type="InterPro" id="IPR015943">
    <property type="entry name" value="WD40/YVTN_repeat-like_dom_sf"/>
</dbReference>
<dbReference type="AlphaFoldDB" id="E8X085"/>
<dbReference type="Proteomes" id="UP000000343">
    <property type="component" value="Chromosome"/>
</dbReference>
<accession>E8X085</accession>
<dbReference type="STRING" id="1198114.AciX9_3046"/>
<dbReference type="RefSeq" id="WP_013581380.1">
    <property type="nucleotide sequence ID" value="NC_015064.1"/>
</dbReference>
<keyword evidence="2" id="KW-0119">Carbohydrate metabolism</keyword>
<dbReference type="eggNOG" id="COG2706">
    <property type="taxonomic scope" value="Bacteria"/>
</dbReference>
<evidence type="ECO:0000256" key="2">
    <source>
        <dbReference type="ARBA" id="ARBA00022526"/>
    </source>
</evidence>
<proteinExistence type="inferred from homology"/>
<evidence type="ECO:0000256" key="3">
    <source>
        <dbReference type="SAM" id="MobiDB-lite"/>
    </source>
</evidence>
<dbReference type="OrthoDB" id="9790815at2"/>
<evidence type="ECO:0000256" key="4">
    <source>
        <dbReference type="SAM" id="SignalP"/>
    </source>
</evidence>
<dbReference type="GO" id="GO:0006006">
    <property type="term" value="P:glucose metabolic process"/>
    <property type="evidence" value="ECO:0007669"/>
    <property type="project" value="UniProtKB-KW"/>
</dbReference>
<feature type="chain" id="PRO_5003230126" evidence="4">
    <location>
        <begin position="22"/>
        <end position="412"/>
    </location>
</feature>
<gene>
    <name evidence="5" type="ordered locus">AciX9_3046</name>
</gene>
<dbReference type="PROSITE" id="PS51318">
    <property type="entry name" value="TAT"/>
    <property type="match status" value="1"/>
</dbReference>
<protein>
    <submittedName>
        <fullName evidence="5">6-phosphogluconolactonase</fullName>
    </submittedName>
</protein>
<dbReference type="EMBL" id="CP002480">
    <property type="protein sequence ID" value="ADW70066.1"/>
    <property type="molecule type" value="Genomic_DNA"/>
</dbReference>
<comment type="similarity">
    <text evidence="1">Belongs to the cycloisomerase 2 family.</text>
</comment>
<dbReference type="InterPro" id="IPR006311">
    <property type="entry name" value="TAT_signal"/>
</dbReference>
<feature type="region of interest" description="Disordered" evidence="3">
    <location>
        <begin position="184"/>
        <end position="206"/>
    </location>
</feature>